<dbReference type="InterPro" id="IPR000772">
    <property type="entry name" value="Ricin_B_lectin"/>
</dbReference>
<dbReference type="EMBL" id="PVTF01000009">
    <property type="protein sequence ID" value="PRY38048.1"/>
    <property type="molecule type" value="Genomic_DNA"/>
</dbReference>
<dbReference type="OrthoDB" id="3296611at2"/>
<dbReference type="PANTHER" id="PTHR40469:SF2">
    <property type="entry name" value="GALACTOSE-BINDING DOMAIN-LIKE SUPERFAMILY PROTEIN"/>
    <property type="match status" value="1"/>
</dbReference>
<dbReference type="PROSITE" id="PS50231">
    <property type="entry name" value="RICIN_B_LECTIN"/>
    <property type="match status" value="1"/>
</dbReference>
<dbReference type="Pfam" id="PF06283">
    <property type="entry name" value="ThuA"/>
    <property type="match status" value="1"/>
</dbReference>
<reference evidence="2 3" key="1">
    <citation type="submission" date="2018-03" db="EMBL/GenBank/DDBJ databases">
        <title>Genomic Encyclopedia of Archaeal and Bacterial Type Strains, Phase II (KMG-II): from individual species to whole genera.</title>
        <authorList>
            <person name="Goeker M."/>
        </authorList>
    </citation>
    <scope>NUCLEOTIDE SEQUENCE [LARGE SCALE GENOMIC DNA]</scope>
    <source>
        <strain evidence="2 3">DSM 44720</strain>
    </source>
</reference>
<comment type="caution">
    <text evidence="2">The sequence shown here is derived from an EMBL/GenBank/DDBJ whole genome shotgun (WGS) entry which is preliminary data.</text>
</comment>
<dbReference type="CDD" id="cd00161">
    <property type="entry name" value="beta-trefoil_Ricin-like"/>
    <property type="match status" value="1"/>
</dbReference>
<dbReference type="GO" id="GO:0030246">
    <property type="term" value="F:carbohydrate binding"/>
    <property type="evidence" value="ECO:0007669"/>
    <property type="project" value="UniProtKB-KW"/>
</dbReference>
<dbReference type="Pfam" id="PF00652">
    <property type="entry name" value="Ricin_B_lectin"/>
    <property type="match status" value="1"/>
</dbReference>
<evidence type="ECO:0000259" key="1">
    <source>
        <dbReference type="SMART" id="SM00458"/>
    </source>
</evidence>
<dbReference type="SMART" id="SM00458">
    <property type="entry name" value="RICIN"/>
    <property type="match status" value="1"/>
</dbReference>
<dbReference type="Gene3D" id="3.40.50.880">
    <property type="match status" value="1"/>
</dbReference>
<dbReference type="InterPro" id="IPR029010">
    <property type="entry name" value="ThuA-like"/>
</dbReference>
<evidence type="ECO:0000313" key="2">
    <source>
        <dbReference type="EMBL" id="PRY38048.1"/>
    </source>
</evidence>
<protein>
    <submittedName>
        <fullName evidence="2">Ricin-type beta-trefoil lectin protein</fullName>
    </submittedName>
</protein>
<accession>A0A2T0SXA4</accession>
<sequence>MRTVPSGKRKVVQLFALLLAGLFVVVSPALGRVEAQAAPQFKVLAFYNGTWDAAHINWVKEANVRFPQIAAQNNFSYTSTTNWNMLNATDLAQYQVVMFLDDAPTGAAQRSAFQQYMAGGGGYFGFHVSAYTDNANNWPWFNNTFLGSGTFKSNTWGPTTAVLKVEDQTHPSTKRLPTTFTSAVSEWYSWNNDLRTNPNIKVLASVDPSSFPLGTDPNQQWRSGYYPILWTNKNYKMLYANFGHNAMNYETNTGLSSTFDSEVQNRFLLDGLLWLGGGSGTTPPDPGGISPTAWYSAVNKGSSKCVDARSAATANGTVVQQYACNATLAQQYQFAPTSGGYVRINNRGNAAQVVDVSNTSTADNAGLHLWAYGGGDNQQWLPVAETDGNYHFVSRLSSKCLTVPGGSAADSVQLVQLTCNGSASQSFHLTQQG</sequence>
<keyword evidence="3" id="KW-1185">Reference proteome</keyword>
<dbReference type="InterPro" id="IPR029062">
    <property type="entry name" value="Class_I_gatase-like"/>
</dbReference>
<name>A0A2T0SXA4_9PSEU</name>
<dbReference type="PANTHER" id="PTHR40469">
    <property type="entry name" value="SECRETED GLYCOSYL HYDROLASE"/>
    <property type="match status" value="1"/>
</dbReference>
<keyword evidence="2" id="KW-0430">Lectin</keyword>
<dbReference type="AlphaFoldDB" id="A0A2T0SXA4"/>
<dbReference type="InterPro" id="IPR035992">
    <property type="entry name" value="Ricin_B-like_lectins"/>
</dbReference>
<gene>
    <name evidence="2" type="ORF">CLV43_109268</name>
</gene>
<dbReference type="RefSeq" id="WP_106191042.1">
    <property type="nucleotide sequence ID" value="NZ_PVTF01000009.1"/>
</dbReference>
<feature type="domain" description="Ricin B lectin" evidence="1">
    <location>
        <begin position="291"/>
        <end position="430"/>
    </location>
</feature>
<dbReference type="Gene3D" id="2.80.10.50">
    <property type="match status" value="2"/>
</dbReference>
<dbReference type="SUPFAM" id="SSF52317">
    <property type="entry name" value="Class I glutamine amidotransferase-like"/>
    <property type="match status" value="1"/>
</dbReference>
<dbReference type="Proteomes" id="UP000239494">
    <property type="component" value="Unassembled WGS sequence"/>
</dbReference>
<evidence type="ECO:0000313" key="3">
    <source>
        <dbReference type="Proteomes" id="UP000239494"/>
    </source>
</evidence>
<dbReference type="SUPFAM" id="SSF50370">
    <property type="entry name" value="Ricin B-like lectins"/>
    <property type="match status" value="1"/>
</dbReference>
<proteinExistence type="predicted"/>
<organism evidence="2 3">
    <name type="scientific">Umezawaea tangerina</name>
    <dbReference type="NCBI Taxonomy" id="84725"/>
    <lineage>
        <taxon>Bacteria</taxon>
        <taxon>Bacillati</taxon>
        <taxon>Actinomycetota</taxon>
        <taxon>Actinomycetes</taxon>
        <taxon>Pseudonocardiales</taxon>
        <taxon>Pseudonocardiaceae</taxon>
        <taxon>Umezawaea</taxon>
    </lineage>
</organism>